<dbReference type="GO" id="GO:0008270">
    <property type="term" value="F:zinc ion binding"/>
    <property type="evidence" value="ECO:0007669"/>
    <property type="project" value="UniProtKB-KW"/>
</dbReference>
<dbReference type="OrthoDB" id="8922241at2759"/>
<feature type="domain" description="C2H2-type" evidence="6">
    <location>
        <begin position="414"/>
        <end position="437"/>
    </location>
</feature>
<dbReference type="SUPFAM" id="SSF57667">
    <property type="entry name" value="beta-beta-alpha zinc fingers"/>
    <property type="match status" value="7"/>
</dbReference>
<feature type="domain" description="C2H2-type" evidence="6">
    <location>
        <begin position="766"/>
        <end position="794"/>
    </location>
</feature>
<dbReference type="PROSITE" id="PS00028">
    <property type="entry name" value="ZINC_FINGER_C2H2_1"/>
    <property type="match status" value="12"/>
</dbReference>
<dbReference type="AlphaFoldDB" id="A0A8R2ARN2"/>
<keyword evidence="3 5" id="KW-0863">Zinc-finger</keyword>
<evidence type="ECO:0000313" key="7">
    <source>
        <dbReference type="EnsemblMetazoa" id="XP_004923726.1"/>
    </source>
</evidence>
<feature type="domain" description="C2H2-type" evidence="6">
    <location>
        <begin position="738"/>
        <end position="765"/>
    </location>
</feature>
<dbReference type="GO" id="GO:0000977">
    <property type="term" value="F:RNA polymerase II transcription regulatory region sequence-specific DNA binding"/>
    <property type="evidence" value="ECO:0007669"/>
    <property type="project" value="TreeGrafter"/>
</dbReference>
<evidence type="ECO:0000256" key="5">
    <source>
        <dbReference type="PROSITE-ProRule" id="PRU00042"/>
    </source>
</evidence>
<dbReference type="Gene3D" id="3.30.160.60">
    <property type="entry name" value="Classic Zinc Finger"/>
    <property type="match status" value="8"/>
</dbReference>
<proteinExistence type="predicted"/>
<keyword evidence="8" id="KW-1185">Reference proteome</keyword>
<feature type="domain" description="C2H2-type" evidence="6">
    <location>
        <begin position="497"/>
        <end position="525"/>
    </location>
</feature>
<evidence type="ECO:0000313" key="8">
    <source>
        <dbReference type="Proteomes" id="UP000005204"/>
    </source>
</evidence>
<evidence type="ECO:0000256" key="3">
    <source>
        <dbReference type="ARBA" id="ARBA00022771"/>
    </source>
</evidence>
<feature type="domain" description="C2H2-type" evidence="6">
    <location>
        <begin position="618"/>
        <end position="640"/>
    </location>
</feature>
<dbReference type="PANTHER" id="PTHR24379:SF121">
    <property type="entry name" value="C2H2-TYPE DOMAIN-CONTAINING PROTEIN"/>
    <property type="match status" value="1"/>
</dbReference>
<reference evidence="7" key="2">
    <citation type="submission" date="2022-06" db="UniProtKB">
        <authorList>
            <consortium name="EnsemblMetazoa"/>
        </authorList>
    </citation>
    <scope>IDENTIFICATION</scope>
    <source>
        <strain evidence="7">p50T (Dazao)</strain>
    </source>
</reference>
<feature type="domain" description="C2H2-type" evidence="6">
    <location>
        <begin position="562"/>
        <end position="584"/>
    </location>
</feature>
<dbReference type="InterPro" id="IPR013087">
    <property type="entry name" value="Znf_C2H2_type"/>
</dbReference>
<dbReference type="PROSITE" id="PS50157">
    <property type="entry name" value="ZINC_FINGER_C2H2_2"/>
    <property type="match status" value="10"/>
</dbReference>
<accession>A0A8R2ARN2</accession>
<protein>
    <recommendedName>
        <fullName evidence="6">C2H2-type domain-containing protein</fullName>
    </recommendedName>
</protein>
<evidence type="ECO:0000256" key="4">
    <source>
        <dbReference type="ARBA" id="ARBA00022833"/>
    </source>
</evidence>
<dbReference type="InterPro" id="IPR036236">
    <property type="entry name" value="Znf_C2H2_sf"/>
</dbReference>
<feature type="domain" description="C2H2-type" evidence="6">
    <location>
        <begin position="222"/>
        <end position="250"/>
    </location>
</feature>
<dbReference type="EnsemblMetazoa" id="XM_012688340.2">
    <property type="protein sequence ID" value="XP_012543794.1"/>
    <property type="gene ID" value="LOC101737189"/>
</dbReference>
<evidence type="ECO:0000256" key="2">
    <source>
        <dbReference type="ARBA" id="ARBA00022737"/>
    </source>
</evidence>
<dbReference type="OMA" id="QECGMRF"/>
<dbReference type="EnsemblMetazoa" id="XM_004923669.4">
    <property type="protein sequence ID" value="XP_004923726.1"/>
    <property type="gene ID" value="LOC101737189"/>
</dbReference>
<dbReference type="Pfam" id="PF12874">
    <property type="entry name" value="zf-met"/>
    <property type="match status" value="1"/>
</dbReference>
<keyword evidence="2" id="KW-0677">Repeat</keyword>
<keyword evidence="1" id="KW-0479">Metal-binding</keyword>
<feature type="domain" description="C2H2-type" evidence="6">
    <location>
        <begin position="711"/>
        <end position="738"/>
    </location>
</feature>
<evidence type="ECO:0000259" key="6">
    <source>
        <dbReference type="PROSITE" id="PS50157"/>
    </source>
</evidence>
<evidence type="ECO:0000256" key="1">
    <source>
        <dbReference type="ARBA" id="ARBA00022723"/>
    </source>
</evidence>
<keyword evidence="4" id="KW-0862">Zinc</keyword>
<dbReference type="GO" id="GO:0005634">
    <property type="term" value="C:nucleus"/>
    <property type="evidence" value="ECO:0007669"/>
    <property type="project" value="TreeGrafter"/>
</dbReference>
<dbReference type="Pfam" id="PF00096">
    <property type="entry name" value="zf-C2H2"/>
    <property type="match status" value="2"/>
</dbReference>
<organism evidence="7 8">
    <name type="scientific">Bombyx mori</name>
    <name type="common">Silk moth</name>
    <dbReference type="NCBI Taxonomy" id="7091"/>
    <lineage>
        <taxon>Eukaryota</taxon>
        <taxon>Metazoa</taxon>
        <taxon>Ecdysozoa</taxon>
        <taxon>Arthropoda</taxon>
        <taxon>Hexapoda</taxon>
        <taxon>Insecta</taxon>
        <taxon>Pterygota</taxon>
        <taxon>Neoptera</taxon>
        <taxon>Endopterygota</taxon>
        <taxon>Lepidoptera</taxon>
        <taxon>Glossata</taxon>
        <taxon>Ditrysia</taxon>
        <taxon>Bombycoidea</taxon>
        <taxon>Bombycidae</taxon>
        <taxon>Bombycinae</taxon>
        <taxon>Bombyx</taxon>
    </lineage>
</organism>
<name>A0A8R2ARN2_BOMMO</name>
<dbReference type="GO" id="GO:0000981">
    <property type="term" value="F:DNA-binding transcription factor activity, RNA polymerase II-specific"/>
    <property type="evidence" value="ECO:0007669"/>
    <property type="project" value="TreeGrafter"/>
</dbReference>
<dbReference type="PANTHER" id="PTHR24379">
    <property type="entry name" value="KRAB AND ZINC FINGER DOMAIN-CONTAINING"/>
    <property type="match status" value="1"/>
</dbReference>
<dbReference type="Proteomes" id="UP000005204">
    <property type="component" value="Unassembled WGS sequence"/>
</dbReference>
<dbReference type="SMART" id="SM00355">
    <property type="entry name" value="ZnF_C2H2"/>
    <property type="match status" value="18"/>
</dbReference>
<gene>
    <name evidence="7" type="primary">101737189</name>
</gene>
<sequence length="852" mass="99846">MHETNLEDSTNSILWLHEKLKCLWNCTKFCGMCLETENLNAINLELVISRQKESKSLLDIINFIFRDDVANIMSCSYICDKCTEKTLQSYIFISNTKKLSKVINTCVNDLHSKVTDINEQVLSTLECNKSNIVIVLEEDDDTLEDIKELTTVSEIVPTQNPVLKKLPQTNISSSKSTVVIVEDDDVLNRINTNKHITAKGGEIVINPIKLNIAPSVPQYVIYKCSKCTAIFTTYKSLKEHEKVKHSSKLFKCTVCSKVYLTLQSLDLHYKTHEVARCRYCLKITKDNELMLHLKKEHGTMLSCCLHCDNVYYTHEALQTHIRVSHSVNNTTENPQCQYCYLEFTTSNKSLHKCKFNCPECTIMPCIHHEYLISYRNQILSHASKAKCLNCDYTTSRKEYLVTHANREHLDHHPFTCSECNMQFYTKASLRIHIDQYHIENTCEYCDKEYNRPFFLQKHRNQCKTIIRKIKCDQCVASFDNVVDYDKHVFLKHNNGGYKCTLCNKRFMEEIELQQHEAMIHSSTVQYKKRSKHIECTLCEIKFKSIKMLQQHQDTIHKAGTLFPCKSCSKKFYSLKKLQLHQHRHYERIQCEKCRRKIISAFYLKHVIKCSSEWNMKKHICEMCGKALLSETALNNHIKTHQIVTCPVCNKRLKESLLEKHMTRHKKNVETTGYSNIKAIPMRACPVCGHLVRKKLDLEAHMNRYHYKIKPFKCQQCSKEFCGRARLREHQLTHEEKSCICNICHKKMANRVCLKMHLRIHTGECPYTCEHCGEKFRSSSILSTHIQKKHAEKTVSCPSCDSMFHFVREMRHHFKHVHWKGKDRPFDYKEVVPKMYHHLFEDGRLPKLDDNET</sequence>
<feature type="domain" description="C2H2-type" evidence="6">
    <location>
        <begin position="250"/>
        <end position="277"/>
    </location>
</feature>
<feature type="domain" description="C2H2-type" evidence="6">
    <location>
        <begin position="682"/>
        <end position="710"/>
    </location>
</feature>
<reference evidence="8" key="1">
    <citation type="journal article" date="2008" name="Insect Biochem. Mol. Biol.">
        <title>The genome of a lepidopteran model insect, the silkworm Bombyx mori.</title>
        <authorList>
            <consortium name="International Silkworm Genome Consortium"/>
        </authorList>
    </citation>
    <scope>NUCLEOTIDE SEQUENCE [LARGE SCALE GENOMIC DNA]</scope>
    <source>
        <strain evidence="8">p50T</strain>
    </source>
</reference>